<comment type="caution">
    <text evidence="2">The sequence shown here is derived from an EMBL/GenBank/DDBJ whole genome shotgun (WGS) entry which is preliminary data.</text>
</comment>
<dbReference type="EMBL" id="CM016762">
    <property type="protein sequence ID" value="TMS35231.1"/>
    <property type="molecule type" value="Genomic_DNA"/>
</dbReference>
<name>A0A4U8UQF5_STECR</name>
<keyword evidence="1" id="KW-0812">Transmembrane</keyword>
<feature type="transmembrane region" description="Helical" evidence="1">
    <location>
        <begin position="12"/>
        <end position="41"/>
    </location>
</feature>
<proteinExistence type="predicted"/>
<evidence type="ECO:0000313" key="2">
    <source>
        <dbReference type="EMBL" id="TMS35231.1"/>
    </source>
</evidence>
<evidence type="ECO:0008006" key="4">
    <source>
        <dbReference type="Google" id="ProtNLM"/>
    </source>
</evidence>
<keyword evidence="1" id="KW-0472">Membrane</keyword>
<dbReference type="AlphaFoldDB" id="A0A4U8UQF5"/>
<dbReference type="EMBL" id="AZBU02000001">
    <property type="protein sequence ID" value="TMS35231.1"/>
    <property type="molecule type" value="Genomic_DNA"/>
</dbReference>
<sequence>MIRSRTVRPTSVIILSFTYSPFHNIFSPFAMLFASIFFLLLTTTKAEQEANETLTEDTFLPPDLLCPLCQAVIDGYKKQLEANFKKDLLESCEKLSKDSKDQLLICQDRITDINVNKLRDETTKEICLEQEFCLPDDYITTFIFENTPPENMTIETIPDVPSAKQTKSKTDQLQSTSASSNSAILQVSLALSLLVVLLHCLL</sequence>
<dbReference type="Proteomes" id="UP000298663">
    <property type="component" value="Chromosome X"/>
</dbReference>
<reference evidence="2 3" key="2">
    <citation type="journal article" date="2019" name="G3 (Bethesda)">
        <title>Hybrid Assembly of the Genome of the Entomopathogenic Nematode Steinernema carpocapsae Identifies the X-Chromosome.</title>
        <authorList>
            <person name="Serra L."/>
            <person name="Macchietto M."/>
            <person name="Macias-Munoz A."/>
            <person name="McGill C.J."/>
            <person name="Rodriguez I.M."/>
            <person name="Rodriguez B."/>
            <person name="Murad R."/>
            <person name="Mortazavi A."/>
        </authorList>
    </citation>
    <scope>NUCLEOTIDE SEQUENCE [LARGE SCALE GENOMIC DNA]</scope>
    <source>
        <strain evidence="2 3">ALL</strain>
    </source>
</reference>
<evidence type="ECO:0000256" key="1">
    <source>
        <dbReference type="SAM" id="Phobius"/>
    </source>
</evidence>
<evidence type="ECO:0000313" key="3">
    <source>
        <dbReference type="Proteomes" id="UP000298663"/>
    </source>
</evidence>
<gene>
    <name evidence="2" type="ORF">L596_002679</name>
</gene>
<reference evidence="2 3" key="1">
    <citation type="journal article" date="2015" name="Genome Biol.">
        <title>Comparative genomics of Steinernema reveals deeply conserved gene regulatory networks.</title>
        <authorList>
            <person name="Dillman A.R."/>
            <person name="Macchietto M."/>
            <person name="Porter C.F."/>
            <person name="Rogers A."/>
            <person name="Williams B."/>
            <person name="Antoshechkin I."/>
            <person name="Lee M.M."/>
            <person name="Goodwin Z."/>
            <person name="Lu X."/>
            <person name="Lewis E.E."/>
            <person name="Goodrich-Blair H."/>
            <person name="Stock S.P."/>
            <person name="Adams B.J."/>
            <person name="Sternberg P.W."/>
            <person name="Mortazavi A."/>
        </authorList>
    </citation>
    <scope>NUCLEOTIDE SEQUENCE [LARGE SCALE GENOMIC DNA]</scope>
    <source>
        <strain evidence="2 3">ALL</strain>
    </source>
</reference>
<dbReference type="OrthoDB" id="5871222at2759"/>
<keyword evidence="1" id="KW-1133">Transmembrane helix</keyword>
<protein>
    <recommendedName>
        <fullName evidence="4">Saposin B-type domain-containing protein</fullName>
    </recommendedName>
</protein>
<keyword evidence="3" id="KW-1185">Reference proteome</keyword>
<accession>A0A4U8UQF5</accession>
<organism evidence="2 3">
    <name type="scientific">Steinernema carpocapsae</name>
    <name type="common">Entomopathogenic nematode</name>
    <dbReference type="NCBI Taxonomy" id="34508"/>
    <lineage>
        <taxon>Eukaryota</taxon>
        <taxon>Metazoa</taxon>
        <taxon>Ecdysozoa</taxon>
        <taxon>Nematoda</taxon>
        <taxon>Chromadorea</taxon>
        <taxon>Rhabditida</taxon>
        <taxon>Tylenchina</taxon>
        <taxon>Panagrolaimomorpha</taxon>
        <taxon>Strongyloidoidea</taxon>
        <taxon>Steinernematidae</taxon>
        <taxon>Steinernema</taxon>
    </lineage>
</organism>